<dbReference type="InterPro" id="IPR009072">
    <property type="entry name" value="Histone-fold"/>
</dbReference>
<dbReference type="PANTHER" id="PTHR12264">
    <property type="entry name" value="TRANSCRIPTION INITIATION FACTOR TFIID SUBUNIT 12"/>
    <property type="match status" value="1"/>
</dbReference>
<dbReference type="Pfam" id="PF03847">
    <property type="entry name" value="TFIID_20kDa"/>
    <property type="match status" value="1"/>
</dbReference>
<evidence type="ECO:0000256" key="4">
    <source>
        <dbReference type="ARBA" id="ARBA00023015"/>
    </source>
</evidence>
<gene>
    <name evidence="9" type="ORF">HDID_LOCUS4772</name>
</gene>
<dbReference type="GO" id="GO:0003677">
    <property type="term" value="F:DNA binding"/>
    <property type="evidence" value="ECO:0007669"/>
    <property type="project" value="TreeGrafter"/>
</dbReference>
<dbReference type="GO" id="GO:0005669">
    <property type="term" value="C:transcription factor TFIID complex"/>
    <property type="evidence" value="ECO:0007669"/>
    <property type="project" value="InterPro"/>
</dbReference>
<evidence type="ECO:0000256" key="3">
    <source>
        <dbReference type="ARBA" id="ARBA00017484"/>
    </source>
</evidence>
<keyword evidence="4" id="KW-0805">Transcription regulation</keyword>
<dbReference type="GO" id="GO:0046982">
    <property type="term" value="F:protein heterodimerization activity"/>
    <property type="evidence" value="ECO:0007669"/>
    <property type="project" value="InterPro"/>
</dbReference>
<dbReference type="CDD" id="cd07981">
    <property type="entry name" value="HFD_TAF12"/>
    <property type="match status" value="1"/>
</dbReference>
<feature type="domain" description="Transcription initiation factor TFIID subunit 12" evidence="8">
    <location>
        <begin position="203"/>
        <end position="268"/>
    </location>
</feature>
<comment type="subcellular location">
    <subcellularLocation>
        <location evidence="1">Nucleus</location>
    </subcellularLocation>
</comment>
<reference evidence="9 10" key="2">
    <citation type="submission" date="2018-11" db="EMBL/GenBank/DDBJ databases">
        <authorList>
            <consortium name="Pathogen Informatics"/>
        </authorList>
    </citation>
    <scope>NUCLEOTIDE SEQUENCE [LARGE SCALE GENOMIC DNA]</scope>
</reference>
<keyword evidence="6" id="KW-0539">Nucleus</keyword>
<dbReference type="GO" id="GO:0017025">
    <property type="term" value="F:TBP-class protein binding"/>
    <property type="evidence" value="ECO:0007669"/>
    <property type="project" value="TreeGrafter"/>
</dbReference>
<evidence type="ECO:0000256" key="5">
    <source>
        <dbReference type="ARBA" id="ARBA00023163"/>
    </source>
</evidence>
<dbReference type="AlphaFoldDB" id="A0A0R3SIK9"/>
<evidence type="ECO:0000259" key="8">
    <source>
        <dbReference type="Pfam" id="PF03847"/>
    </source>
</evidence>
<sequence length="299" mass="31656">MNGISESSNSSPAQQNITSVAAVTSTVVTSVATTLDLSLVTTSNTSSSASSQQTQSQTSTPPPTSTLVPSQRPPVIVTLPNQIPVVTNPANPIVFAAAPTAPNGSIMVPSSALAGNVPVSLTTSLNFPNGSVVTVAMDNISKTTGTILTATTPIISVASTPVIQSVTTIAASSPAVSSQPSRHESPQQIQQPQQLQIPAFKSKSLHEVIKEVDPYLQLDEESEEVIRTVAEEFLESVAKKSIKIASHRGSVMVEPRDVKHILEHHWDMTIPGFPTSQEKAVKRPFITQAHRQHLALLQK</sequence>
<dbReference type="PANTHER" id="PTHR12264:SF21">
    <property type="entry name" value="TRANSCRIPTION INITIATION FACTOR TFIID SUBUNIT 12"/>
    <property type="match status" value="1"/>
</dbReference>
<dbReference type="WBParaSite" id="HDID_0000477401-mRNA-1">
    <property type="protein sequence ID" value="HDID_0000477401-mRNA-1"/>
    <property type="gene ID" value="HDID_0000477401"/>
</dbReference>
<dbReference type="Gene3D" id="1.10.20.10">
    <property type="entry name" value="Histone, subunit A"/>
    <property type="match status" value="1"/>
</dbReference>
<dbReference type="OrthoDB" id="2193432at2759"/>
<evidence type="ECO:0000256" key="1">
    <source>
        <dbReference type="ARBA" id="ARBA00004123"/>
    </source>
</evidence>
<name>A0A0R3SIK9_HYMDI</name>
<keyword evidence="5" id="KW-0804">Transcription</keyword>
<organism evidence="11">
    <name type="scientific">Hymenolepis diminuta</name>
    <name type="common">Rat tapeworm</name>
    <dbReference type="NCBI Taxonomy" id="6216"/>
    <lineage>
        <taxon>Eukaryota</taxon>
        <taxon>Metazoa</taxon>
        <taxon>Spiralia</taxon>
        <taxon>Lophotrochozoa</taxon>
        <taxon>Platyhelminthes</taxon>
        <taxon>Cestoda</taxon>
        <taxon>Eucestoda</taxon>
        <taxon>Cyclophyllidea</taxon>
        <taxon>Hymenolepididae</taxon>
        <taxon>Hymenolepis</taxon>
    </lineage>
</organism>
<dbReference type="InterPro" id="IPR037794">
    <property type="entry name" value="TAF12"/>
</dbReference>
<evidence type="ECO:0000313" key="11">
    <source>
        <dbReference type="WBParaSite" id="HDID_0000477401-mRNA-1"/>
    </source>
</evidence>
<evidence type="ECO:0000256" key="7">
    <source>
        <dbReference type="SAM" id="MobiDB-lite"/>
    </source>
</evidence>
<dbReference type="GO" id="GO:0000124">
    <property type="term" value="C:SAGA complex"/>
    <property type="evidence" value="ECO:0007669"/>
    <property type="project" value="InterPro"/>
</dbReference>
<evidence type="ECO:0000313" key="9">
    <source>
        <dbReference type="EMBL" id="VDL55343.1"/>
    </source>
</evidence>
<accession>A0A0R3SIK9</accession>
<protein>
    <recommendedName>
        <fullName evidence="3">Transcription initiation factor TFIID subunit 12</fullName>
    </recommendedName>
</protein>
<proteinExistence type="inferred from homology"/>
<dbReference type="STRING" id="6216.A0A0R3SIK9"/>
<feature type="region of interest" description="Disordered" evidence="7">
    <location>
        <begin position="44"/>
        <end position="73"/>
    </location>
</feature>
<feature type="region of interest" description="Disordered" evidence="7">
    <location>
        <begin position="174"/>
        <end position="193"/>
    </location>
</feature>
<dbReference type="SUPFAM" id="SSF47113">
    <property type="entry name" value="Histone-fold"/>
    <property type="match status" value="1"/>
</dbReference>
<dbReference type="EMBL" id="UYSG01001992">
    <property type="protein sequence ID" value="VDL55343.1"/>
    <property type="molecule type" value="Genomic_DNA"/>
</dbReference>
<dbReference type="Proteomes" id="UP000274504">
    <property type="component" value="Unassembled WGS sequence"/>
</dbReference>
<comment type="similarity">
    <text evidence="2">Belongs to the TAF12 family.</text>
</comment>
<reference evidence="11" key="1">
    <citation type="submission" date="2017-02" db="UniProtKB">
        <authorList>
            <consortium name="WormBaseParasite"/>
        </authorList>
    </citation>
    <scope>IDENTIFICATION</scope>
</reference>
<evidence type="ECO:0000313" key="10">
    <source>
        <dbReference type="Proteomes" id="UP000274504"/>
    </source>
</evidence>
<feature type="compositionally biased region" description="Low complexity" evidence="7">
    <location>
        <begin position="44"/>
        <end position="70"/>
    </location>
</feature>
<dbReference type="InterPro" id="IPR003228">
    <property type="entry name" value="TFIID_TAF12_dom"/>
</dbReference>
<evidence type="ECO:0000256" key="6">
    <source>
        <dbReference type="ARBA" id="ARBA00023242"/>
    </source>
</evidence>
<evidence type="ECO:0000256" key="2">
    <source>
        <dbReference type="ARBA" id="ARBA00007530"/>
    </source>
</evidence>
<dbReference type="GO" id="GO:0051123">
    <property type="term" value="P:RNA polymerase II preinitiation complex assembly"/>
    <property type="evidence" value="ECO:0007669"/>
    <property type="project" value="TreeGrafter"/>
</dbReference>